<dbReference type="PRINTS" id="PR00039">
    <property type="entry name" value="HTHLYSR"/>
</dbReference>
<accession>A0ABX7M763</accession>
<evidence type="ECO:0000256" key="1">
    <source>
        <dbReference type="ARBA" id="ARBA00009437"/>
    </source>
</evidence>
<dbReference type="InterPro" id="IPR050389">
    <property type="entry name" value="LysR-type_TF"/>
</dbReference>
<dbReference type="InterPro" id="IPR005119">
    <property type="entry name" value="LysR_subst-bd"/>
</dbReference>
<evidence type="ECO:0000313" key="7">
    <source>
        <dbReference type="Proteomes" id="UP000663570"/>
    </source>
</evidence>
<keyword evidence="2" id="KW-0805">Transcription regulation</keyword>
<feature type="domain" description="HTH lysR-type" evidence="5">
    <location>
        <begin position="6"/>
        <end position="63"/>
    </location>
</feature>
<reference evidence="6 7" key="1">
    <citation type="submission" date="2021-02" db="EMBL/GenBank/DDBJ databases">
        <title>Niveibacterium changnyeongensis HC41.</title>
        <authorList>
            <person name="Kang M."/>
        </authorList>
    </citation>
    <scope>NUCLEOTIDE SEQUENCE [LARGE SCALE GENOMIC DNA]</scope>
    <source>
        <strain evidence="6 7">HC41</strain>
    </source>
</reference>
<dbReference type="Gene3D" id="3.40.190.10">
    <property type="entry name" value="Periplasmic binding protein-like II"/>
    <property type="match status" value="2"/>
</dbReference>
<evidence type="ECO:0000256" key="3">
    <source>
        <dbReference type="ARBA" id="ARBA00023125"/>
    </source>
</evidence>
<dbReference type="RefSeq" id="WP_206254751.1">
    <property type="nucleotide sequence ID" value="NZ_CP071060.1"/>
</dbReference>
<dbReference type="PROSITE" id="PS50931">
    <property type="entry name" value="HTH_LYSR"/>
    <property type="match status" value="1"/>
</dbReference>
<dbReference type="Pfam" id="PF03466">
    <property type="entry name" value="LysR_substrate"/>
    <property type="match status" value="1"/>
</dbReference>
<comment type="similarity">
    <text evidence="1">Belongs to the LysR transcriptional regulatory family.</text>
</comment>
<dbReference type="PANTHER" id="PTHR30118:SF15">
    <property type="entry name" value="TRANSCRIPTIONAL REGULATORY PROTEIN"/>
    <property type="match status" value="1"/>
</dbReference>
<name>A0ABX7M763_9RHOO</name>
<evidence type="ECO:0000313" key="6">
    <source>
        <dbReference type="EMBL" id="QSI77249.1"/>
    </source>
</evidence>
<dbReference type="SUPFAM" id="SSF53850">
    <property type="entry name" value="Periplasmic binding protein-like II"/>
    <property type="match status" value="1"/>
</dbReference>
<evidence type="ECO:0000256" key="4">
    <source>
        <dbReference type="ARBA" id="ARBA00023163"/>
    </source>
</evidence>
<sequence length="300" mass="31924">MIPPRLDLNLLVSLDVLLAECNVTRAANRLGLSQPALSAQLRQLRDAFGDPLLIPAARGMTPTERAEALREPLRNLLGELQGLVAAGRGFDPASAQHTFRIVASDAIHSVATARLAARLPQIAPGCRLALIGFDARNTVELMAAGEIDLMLAARPSMPATLRARPLYDEGFLCVMRRDHPAAAAPLDLDRFCALDHVLVSPTGGGFHGTVDDTLATLGRSRRVAISLNSFLLVPGVLAGADLVATVPARLARAWSDRLAVLAPPCEVAGFSVLMGWHARAHADPAQIWLRDALATAMTDD</sequence>
<dbReference type="Gene3D" id="1.10.10.10">
    <property type="entry name" value="Winged helix-like DNA-binding domain superfamily/Winged helix DNA-binding domain"/>
    <property type="match status" value="1"/>
</dbReference>
<evidence type="ECO:0000259" key="5">
    <source>
        <dbReference type="PROSITE" id="PS50931"/>
    </source>
</evidence>
<dbReference type="InterPro" id="IPR036388">
    <property type="entry name" value="WH-like_DNA-bd_sf"/>
</dbReference>
<dbReference type="PANTHER" id="PTHR30118">
    <property type="entry name" value="HTH-TYPE TRANSCRIPTIONAL REGULATOR LEUO-RELATED"/>
    <property type="match status" value="1"/>
</dbReference>
<keyword evidence="4" id="KW-0804">Transcription</keyword>
<proteinExistence type="inferred from homology"/>
<evidence type="ECO:0000256" key="2">
    <source>
        <dbReference type="ARBA" id="ARBA00023015"/>
    </source>
</evidence>
<protein>
    <submittedName>
        <fullName evidence="6">LysR family transcriptional regulator</fullName>
    </submittedName>
</protein>
<dbReference type="InterPro" id="IPR000847">
    <property type="entry name" value="LysR_HTH_N"/>
</dbReference>
<dbReference type="InterPro" id="IPR036390">
    <property type="entry name" value="WH_DNA-bd_sf"/>
</dbReference>
<keyword evidence="7" id="KW-1185">Reference proteome</keyword>
<dbReference type="Proteomes" id="UP000663570">
    <property type="component" value="Chromosome"/>
</dbReference>
<dbReference type="EMBL" id="CP071060">
    <property type="protein sequence ID" value="QSI77249.1"/>
    <property type="molecule type" value="Genomic_DNA"/>
</dbReference>
<gene>
    <name evidence="6" type="ORF">JY500_00940</name>
</gene>
<keyword evidence="3" id="KW-0238">DNA-binding</keyword>
<dbReference type="SUPFAM" id="SSF46785">
    <property type="entry name" value="Winged helix' DNA-binding domain"/>
    <property type="match status" value="1"/>
</dbReference>
<dbReference type="Pfam" id="PF00126">
    <property type="entry name" value="HTH_1"/>
    <property type="match status" value="1"/>
</dbReference>
<organism evidence="6 7">
    <name type="scientific">Niveibacterium microcysteis</name>
    <dbReference type="NCBI Taxonomy" id="2811415"/>
    <lineage>
        <taxon>Bacteria</taxon>
        <taxon>Pseudomonadati</taxon>
        <taxon>Pseudomonadota</taxon>
        <taxon>Betaproteobacteria</taxon>
        <taxon>Rhodocyclales</taxon>
        <taxon>Rhodocyclaceae</taxon>
        <taxon>Niveibacterium</taxon>
    </lineage>
</organism>